<accession>A0A0G1B6R7</accession>
<organism evidence="1 2">
    <name type="scientific">Candidatus Amesbacteria bacterium GW2011_GWA2_42_12</name>
    <dbReference type="NCBI Taxonomy" id="1618356"/>
    <lineage>
        <taxon>Bacteria</taxon>
        <taxon>Candidatus Amesiibacteriota</taxon>
    </lineage>
</organism>
<comment type="caution">
    <text evidence="1">The sequence shown here is derived from an EMBL/GenBank/DDBJ whole genome shotgun (WGS) entry which is preliminary data.</text>
</comment>
<gene>
    <name evidence="1" type="ORF">UU93_C0001G0009</name>
</gene>
<protein>
    <submittedName>
        <fullName evidence="1">Uncharacterized protein</fullName>
    </submittedName>
</protein>
<dbReference type="STRING" id="1618356.UU93_C0001G0009"/>
<evidence type="ECO:0000313" key="2">
    <source>
        <dbReference type="Proteomes" id="UP000034160"/>
    </source>
</evidence>
<name>A0A0G1B6R7_9BACT</name>
<dbReference type="AlphaFoldDB" id="A0A0G1B6R7"/>
<dbReference type="Proteomes" id="UP000034160">
    <property type="component" value="Unassembled WGS sequence"/>
</dbReference>
<evidence type="ECO:0000313" key="1">
    <source>
        <dbReference type="EMBL" id="KKS33178.1"/>
    </source>
</evidence>
<dbReference type="EMBL" id="LCCN01000001">
    <property type="protein sequence ID" value="KKS33178.1"/>
    <property type="molecule type" value="Genomic_DNA"/>
</dbReference>
<reference evidence="1 2" key="1">
    <citation type="journal article" date="2015" name="Nature">
        <title>rRNA introns, odd ribosomes, and small enigmatic genomes across a large radiation of phyla.</title>
        <authorList>
            <person name="Brown C.T."/>
            <person name="Hug L.A."/>
            <person name="Thomas B.C."/>
            <person name="Sharon I."/>
            <person name="Castelle C.J."/>
            <person name="Singh A."/>
            <person name="Wilkins M.J."/>
            <person name="Williams K.H."/>
            <person name="Banfield J.F."/>
        </authorList>
    </citation>
    <scope>NUCLEOTIDE SEQUENCE [LARGE SCALE GENOMIC DNA]</scope>
</reference>
<proteinExistence type="predicted"/>
<sequence length="236" mass="26426">MAIPYETDGILGTQTLLVPSLKEGGYNWETSLFHLTPDQLRQAGFRAIDTPVGYFLIRKRDIDPRLTPVLFEGNLKKSEAYIHSQEFCKVCIHPQPALVSLNQEIIYSCANCATSINRSGRLVSEKHKGPFVVNKRSNLTKEQPLERYPNIFESLSDLLKQIGVLSATSTLLPMITAAIYSHVHPEVLINYNYKNTFIWEALALLGTLSLPASQVIDRFQAFGPIKNPDNIVVLAN</sequence>